<evidence type="ECO:0000313" key="4">
    <source>
        <dbReference type="EnsemblMetazoa" id="ASIC015468-PA"/>
    </source>
</evidence>
<evidence type="ECO:0000256" key="2">
    <source>
        <dbReference type="SAM" id="MobiDB-lite"/>
    </source>
</evidence>
<dbReference type="Proteomes" id="UP000030765">
    <property type="component" value="Unassembled WGS sequence"/>
</dbReference>
<dbReference type="EnsemblMetazoa" id="ASIC015468-RA">
    <property type="protein sequence ID" value="ASIC015468-PA"/>
    <property type="gene ID" value="ASIC015468"/>
</dbReference>
<dbReference type="Gene3D" id="3.80.10.10">
    <property type="entry name" value="Ribonuclease Inhibitor"/>
    <property type="match status" value="2"/>
</dbReference>
<dbReference type="OrthoDB" id="78308at2759"/>
<dbReference type="EMBL" id="KE525331">
    <property type="protein sequence ID" value="KFB47512.1"/>
    <property type="molecule type" value="Genomic_DNA"/>
</dbReference>
<dbReference type="Pfam" id="PF13516">
    <property type="entry name" value="LRR_6"/>
    <property type="match status" value="1"/>
</dbReference>
<evidence type="ECO:0008006" key="6">
    <source>
        <dbReference type="Google" id="ProtNLM"/>
    </source>
</evidence>
<dbReference type="PANTHER" id="PTHR24110">
    <property type="entry name" value="CENTROSOMAL PROTEIN OF 78 KDA"/>
    <property type="match status" value="1"/>
</dbReference>
<gene>
    <name evidence="3" type="ORF">ZHAS_00015468</name>
</gene>
<dbReference type="VEuPathDB" id="VectorBase:ASIC015468"/>
<feature type="coiled-coil region" evidence="1">
    <location>
        <begin position="490"/>
        <end position="541"/>
    </location>
</feature>
<dbReference type="AlphaFoldDB" id="A0A084WBB8"/>
<dbReference type="InterPro" id="IPR032675">
    <property type="entry name" value="LRR_dom_sf"/>
</dbReference>
<dbReference type="GO" id="GO:0036064">
    <property type="term" value="C:ciliary basal body"/>
    <property type="evidence" value="ECO:0007669"/>
    <property type="project" value="TreeGrafter"/>
</dbReference>
<evidence type="ECO:0000256" key="1">
    <source>
        <dbReference type="SAM" id="Coils"/>
    </source>
</evidence>
<dbReference type="InterPro" id="IPR001611">
    <property type="entry name" value="Leu-rich_rpt"/>
</dbReference>
<dbReference type="SUPFAM" id="SSF52047">
    <property type="entry name" value="RNI-like"/>
    <property type="match status" value="1"/>
</dbReference>
<dbReference type="OMA" id="NEACHEI"/>
<accession>A0A084WBB8</accession>
<dbReference type="InterPro" id="IPR026212">
    <property type="entry name" value="Cep78"/>
</dbReference>
<reference evidence="3 5" key="1">
    <citation type="journal article" date="2014" name="BMC Genomics">
        <title>Genome sequence of Anopheles sinensis provides insight into genetics basis of mosquito competence for malaria parasites.</title>
        <authorList>
            <person name="Zhou D."/>
            <person name="Zhang D."/>
            <person name="Ding G."/>
            <person name="Shi L."/>
            <person name="Hou Q."/>
            <person name="Ye Y."/>
            <person name="Xu Y."/>
            <person name="Zhou H."/>
            <person name="Xiong C."/>
            <person name="Li S."/>
            <person name="Yu J."/>
            <person name="Hong S."/>
            <person name="Yu X."/>
            <person name="Zou P."/>
            <person name="Chen C."/>
            <person name="Chang X."/>
            <person name="Wang W."/>
            <person name="Lv Y."/>
            <person name="Sun Y."/>
            <person name="Ma L."/>
            <person name="Shen B."/>
            <person name="Zhu C."/>
        </authorList>
    </citation>
    <scope>NUCLEOTIDE SEQUENCE [LARGE SCALE GENOMIC DNA]</scope>
</reference>
<feature type="coiled-coil region" evidence="1">
    <location>
        <begin position="366"/>
        <end position="421"/>
    </location>
</feature>
<dbReference type="PANTHER" id="PTHR24110:SF3">
    <property type="entry name" value="CENTROSOMAL PROTEIN OF 78 KDA"/>
    <property type="match status" value="1"/>
</dbReference>
<evidence type="ECO:0000313" key="5">
    <source>
        <dbReference type="Proteomes" id="UP000030765"/>
    </source>
</evidence>
<dbReference type="GO" id="GO:0005813">
    <property type="term" value="C:centrosome"/>
    <property type="evidence" value="ECO:0007669"/>
    <property type="project" value="TreeGrafter"/>
</dbReference>
<protein>
    <recommendedName>
        <fullName evidence="6">Protein Cep78 homolog</fullName>
    </recommendedName>
</protein>
<dbReference type="SMART" id="SM00368">
    <property type="entry name" value="LRR_RI"/>
    <property type="match status" value="4"/>
</dbReference>
<feature type="region of interest" description="Disordered" evidence="2">
    <location>
        <begin position="1"/>
        <end position="22"/>
    </location>
</feature>
<evidence type="ECO:0000313" key="3">
    <source>
        <dbReference type="EMBL" id="KFB47512.1"/>
    </source>
</evidence>
<proteinExistence type="predicted"/>
<organism evidence="3">
    <name type="scientific">Anopheles sinensis</name>
    <name type="common">Mosquito</name>
    <dbReference type="NCBI Taxonomy" id="74873"/>
    <lineage>
        <taxon>Eukaryota</taxon>
        <taxon>Metazoa</taxon>
        <taxon>Ecdysozoa</taxon>
        <taxon>Arthropoda</taxon>
        <taxon>Hexapoda</taxon>
        <taxon>Insecta</taxon>
        <taxon>Pterygota</taxon>
        <taxon>Neoptera</taxon>
        <taxon>Endopterygota</taxon>
        <taxon>Diptera</taxon>
        <taxon>Nematocera</taxon>
        <taxon>Culicoidea</taxon>
        <taxon>Culicidae</taxon>
        <taxon>Anophelinae</taxon>
        <taxon>Anopheles</taxon>
    </lineage>
</organism>
<reference evidence="4" key="2">
    <citation type="submission" date="2020-05" db="UniProtKB">
        <authorList>
            <consortium name="EnsemblMetazoa"/>
        </authorList>
    </citation>
    <scope>IDENTIFICATION</scope>
</reference>
<dbReference type="PRINTS" id="PR02062">
    <property type="entry name" value="CENTROSOME78"/>
</dbReference>
<name>A0A084WBB8_ANOSI</name>
<dbReference type="STRING" id="74873.A0A084WBB8"/>
<sequence length="575" mass="64004">MASTSASVSSSGASSASGANQKRQSHGWAKNFHHCYAALCRKGNFKPIPEIVSAKQKGIVDHTLDVYGDRFTANDWRLIANALHEDRSLKRLALRLRKTYTEVIDGTGQHRKDDGNQSKNRPEILEKRLLKSLIESLANLLCNNQKLEAFILEGLPLAGVWTTLLSARLKDNSSLTELNLARCSIGDEGCETLCRELKNRPNILTLNLSACHLTARACQALANAIKFQKIQRYDMSWELSLRYGEIQEEKLFGLKNIYLSHNPAIGDGGLLELTEVLKDDAWVRQMHMRNCGLTDACAQMLLECLNLNATIEKFDIGENMDISNATCQEILIKLDASNIEGGDGPEPEPVRAKNNTKTMASLREYNELLETQLQSELQRYSQLESTVAQLHLRLGDYAMQISQLQRDNTRLTDEKNELLETLKKLQKPEASKVLAMGALRKSQSELHAPGSRFKAPAPSMSEIPVPQATPRSNASSAKTRFLERSIGDSCAVARAESDALQQAAKHVEAEGDGAALDDWESDELVEHTEKYLERAKELEADPKFRCVKSHHSVLELLQTISNLDSDELGEANEEN</sequence>
<feature type="region of interest" description="Disordered" evidence="2">
    <location>
        <begin position="444"/>
        <end position="476"/>
    </location>
</feature>
<keyword evidence="5" id="KW-1185">Reference proteome</keyword>
<feature type="compositionally biased region" description="Low complexity" evidence="2">
    <location>
        <begin position="1"/>
        <end position="19"/>
    </location>
</feature>
<keyword evidence="1" id="KW-0175">Coiled coil</keyword>
<dbReference type="EMBL" id="ATLV01022341">
    <property type="status" value="NOT_ANNOTATED_CDS"/>
    <property type="molecule type" value="Genomic_DNA"/>
</dbReference>
<dbReference type="VEuPathDB" id="VectorBase:ASIS007191"/>
<dbReference type="GO" id="GO:0044782">
    <property type="term" value="P:cilium organization"/>
    <property type="evidence" value="ECO:0007669"/>
    <property type="project" value="TreeGrafter"/>
</dbReference>